<accession>A0AAW2EJI5</accession>
<evidence type="ECO:0000313" key="2">
    <source>
        <dbReference type="Proteomes" id="UP001430953"/>
    </source>
</evidence>
<sequence length="102" mass="11050">MRFSDVVEEGAPVRCCSSRECSAEAEISPPQVCATVRKEMRLGKLIVDPGSRSLEGGKVRFTPRAGLMNRESLLALGRLQCWQASGVPDRGGVHSTPLLCLH</sequence>
<dbReference type="Proteomes" id="UP001430953">
    <property type="component" value="Unassembled WGS sequence"/>
</dbReference>
<reference evidence="1 2" key="1">
    <citation type="submission" date="2023-03" db="EMBL/GenBank/DDBJ databases">
        <title>High recombination rates correlate with genetic variation in Cardiocondyla obscurior ants.</title>
        <authorList>
            <person name="Errbii M."/>
        </authorList>
    </citation>
    <scope>NUCLEOTIDE SEQUENCE [LARGE SCALE GENOMIC DNA]</scope>
    <source>
        <strain evidence="1">Alpha-2009</strain>
        <tissue evidence="1">Whole body</tissue>
    </source>
</reference>
<gene>
    <name evidence="1" type="ORF">PUN28_017992</name>
</gene>
<dbReference type="AlphaFoldDB" id="A0AAW2EJI5"/>
<name>A0AAW2EJI5_9HYME</name>
<organism evidence="1 2">
    <name type="scientific">Cardiocondyla obscurior</name>
    <dbReference type="NCBI Taxonomy" id="286306"/>
    <lineage>
        <taxon>Eukaryota</taxon>
        <taxon>Metazoa</taxon>
        <taxon>Ecdysozoa</taxon>
        <taxon>Arthropoda</taxon>
        <taxon>Hexapoda</taxon>
        <taxon>Insecta</taxon>
        <taxon>Pterygota</taxon>
        <taxon>Neoptera</taxon>
        <taxon>Endopterygota</taxon>
        <taxon>Hymenoptera</taxon>
        <taxon>Apocrita</taxon>
        <taxon>Aculeata</taxon>
        <taxon>Formicoidea</taxon>
        <taxon>Formicidae</taxon>
        <taxon>Myrmicinae</taxon>
        <taxon>Cardiocondyla</taxon>
    </lineage>
</organism>
<keyword evidence="2" id="KW-1185">Reference proteome</keyword>
<evidence type="ECO:0000313" key="1">
    <source>
        <dbReference type="EMBL" id="KAL0102421.1"/>
    </source>
</evidence>
<comment type="caution">
    <text evidence="1">The sequence shown here is derived from an EMBL/GenBank/DDBJ whole genome shotgun (WGS) entry which is preliminary data.</text>
</comment>
<proteinExistence type="predicted"/>
<protein>
    <submittedName>
        <fullName evidence="1">Uncharacterized protein</fullName>
    </submittedName>
</protein>
<dbReference type="EMBL" id="JADYXP020000022">
    <property type="protein sequence ID" value="KAL0102421.1"/>
    <property type="molecule type" value="Genomic_DNA"/>
</dbReference>